<feature type="domain" description="HNH nuclease" evidence="1">
    <location>
        <begin position="255"/>
        <end position="308"/>
    </location>
</feature>
<dbReference type="GO" id="GO:0003676">
    <property type="term" value="F:nucleic acid binding"/>
    <property type="evidence" value="ECO:0007669"/>
    <property type="project" value="InterPro"/>
</dbReference>
<dbReference type="InterPro" id="IPR003615">
    <property type="entry name" value="HNH_nuc"/>
</dbReference>
<keyword evidence="3" id="KW-1185">Reference proteome</keyword>
<name>A0A2N6T851_9CORY</name>
<comment type="caution">
    <text evidence="2">The sequence shown here is derived from an EMBL/GenBank/DDBJ whole genome shotgun (WGS) entry which is preliminary data.</text>
</comment>
<keyword evidence="2" id="KW-0378">Hydrolase</keyword>
<sequence length="359" mass="39421">MNLLARLTQIPLEELREFDRALFLAAGLSPSRVGELALVHSAYFGKGASKQTTAAAREAGLTVDLLAQIERCISHIKRAGERDGYRFRLIQAAVDKASTCVALARYAKKIVPQKTKTRTKGARFTAPVDGLGSVIITGDEHVIADLEANLRAGINHDLPVGPQMAEAFEKLMRSGEGVPAAAPRPLILVPAPHLSAITHGHGDDIILGLTNGTTMTGAEFVNNYLCNEEYGLEAALFHPTEGPVNHYRERRLASKKQRVLAKATQPICTNPDCRMPADYCELHHVEPWRYGGETNMNNLAVVCGYHNRVNDDDPDKPQRGRIAIRKGRPIWVSPTGYARSNKRHPYGAMESLYPELIHA</sequence>
<dbReference type="InterPro" id="IPR002711">
    <property type="entry name" value="HNH"/>
</dbReference>
<evidence type="ECO:0000259" key="1">
    <source>
        <dbReference type="SMART" id="SM00507"/>
    </source>
</evidence>
<keyword evidence="2" id="KW-0255">Endonuclease</keyword>
<organism evidence="2 3">
    <name type="scientific">Corynebacterium tuscaniense</name>
    <dbReference type="NCBI Taxonomy" id="302449"/>
    <lineage>
        <taxon>Bacteria</taxon>
        <taxon>Bacillati</taxon>
        <taxon>Actinomycetota</taxon>
        <taxon>Actinomycetes</taxon>
        <taxon>Mycobacteriales</taxon>
        <taxon>Corynebacteriaceae</taxon>
        <taxon>Corynebacterium</taxon>
    </lineage>
</organism>
<reference evidence="2 3" key="1">
    <citation type="submission" date="2017-09" db="EMBL/GenBank/DDBJ databases">
        <title>Bacterial strain isolated from the female urinary microbiota.</title>
        <authorList>
            <person name="Thomas-White K."/>
            <person name="Kumar N."/>
            <person name="Forster S."/>
            <person name="Putonti C."/>
            <person name="Lawley T."/>
            <person name="Wolfe A.J."/>
        </authorList>
    </citation>
    <scope>NUCLEOTIDE SEQUENCE [LARGE SCALE GENOMIC DNA]</scope>
    <source>
        <strain evidence="2 3">UMB0792</strain>
    </source>
</reference>
<proteinExistence type="predicted"/>
<dbReference type="SMART" id="SM00507">
    <property type="entry name" value="HNHc"/>
    <property type="match status" value="1"/>
</dbReference>
<dbReference type="EMBL" id="PNHG01000001">
    <property type="protein sequence ID" value="PMC65495.1"/>
    <property type="molecule type" value="Genomic_DNA"/>
</dbReference>
<protein>
    <submittedName>
        <fullName evidence="2">HNH endonuclease</fullName>
    </submittedName>
</protein>
<accession>A0A2N6T851</accession>
<dbReference type="Gene3D" id="1.10.30.50">
    <property type="match status" value="1"/>
</dbReference>
<dbReference type="AlphaFoldDB" id="A0A2N6T851"/>
<dbReference type="GO" id="GO:0004519">
    <property type="term" value="F:endonuclease activity"/>
    <property type="evidence" value="ECO:0007669"/>
    <property type="project" value="UniProtKB-KW"/>
</dbReference>
<dbReference type="GO" id="GO:0008270">
    <property type="term" value="F:zinc ion binding"/>
    <property type="evidence" value="ECO:0007669"/>
    <property type="project" value="InterPro"/>
</dbReference>
<dbReference type="RefSeq" id="WP_052092936.1">
    <property type="nucleotide sequence ID" value="NZ_JBHRZL010000045.1"/>
</dbReference>
<evidence type="ECO:0000313" key="2">
    <source>
        <dbReference type="EMBL" id="PMC65495.1"/>
    </source>
</evidence>
<keyword evidence="2" id="KW-0540">Nuclease</keyword>
<dbReference type="Pfam" id="PF01844">
    <property type="entry name" value="HNH"/>
    <property type="match status" value="1"/>
</dbReference>
<dbReference type="Proteomes" id="UP000235836">
    <property type="component" value="Unassembled WGS sequence"/>
</dbReference>
<gene>
    <name evidence="2" type="ORF">CJ203_01105</name>
</gene>
<dbReference type="CDD" id="cd00085">
    <property type="entry name" value="HNHc"/>
    <property type="match status" value="1"/>
</dbReference>
<evidence type="ECO:0000313" key="3">
    <source>
        <dbReference type="Proteomes" id="UP000235836"/>
    </source>
</evidence>